<evidence type="ECO:0000256" key="7">
    <source>
        <dbReference type="ARBA" id="ARBA00023121"/>
    </source>
</evidence>
<organism evidence="12 13">
    <name type="scientific">Phyllosticta citribraziliensis</name>
    <dbReference type="NCBI Taxonomy" id="989973"/>
    <lineage>
        <taxon>Eukaryota</taxon>
        <taxon>Fungi</taxon>
        <taxon>Dikarya</taxon>
        <taxon>Ascomycota</taxon>
        <taxon>Pezizomycotina</taxon>
        <taxon>Dothideomycetes</taxon>
        <taxon>Dothideomycetes incertae sedis</taxon>
        <taxon>Botryosphaeriales</taxon>
        <taxon>Phyllostictaceae</taxon>
        <taxon>Phyllosticta</taxon>
    </lineage>
</organism>
<feature type="compositionally biased region" description="Acidic residues" evidence="9">
    <location>
        <begin position="837"/>
        <end position="847"/>
    </location>
</feature>
<feature type="region of interest" description="Disordered" evidence="9">
    <location>
        <begin position="616"/>
        <end position="643"/>
    </location>
</feature>
<feature type="region of interest" description="Disordered" evidence="9">
    <location>
        <begin position="675"/>
        <end position="713"/>
    </location>
</feature>
<keyword evidence="4" id="KW-0256">Endoplasmic reticulum</keyword>
<feature type="compositionally biased region" description="Polar residues" evidence="9">
    <location>
        <begin position="805"/>
        <end position="823"/>
    </location>
</feature>
<evidence type="ECO:0000256" key="5">
    <source>
        <dbReference type="ARBA" id="ARBA00022989"/>
    </source>
</evidence>
<keyword evidence="6" id="KW-0445">Lipid transport</keyword>
<reference evidence="12 13" key="1">
    <citation type="submission" date="2024-04" db="EMBL/GenBank/DDBJ databases">
        <title>Phyllosticta paracitricarpa is synonymous to the EU quarantine fungus P. citricarpa based on phylogenomic analyses.</title>
        <authorList>
            <consortium name="Lawrence Berkeley National Laboratory"/>
            <person name="Van ingen-buijs V.A."/>
            <person name="Van westerhoven A.C."/>
            <person name="Haridas S."/>
            <person name="Skiadas P."/>
            <person name="Martin F."/>
            <person name="Groenewald J.Z."/>
            <person name="Crous P.W."/>
            <person name="Seidl M.F."/>
        </authorList>
    </citation>
    <scope>NUCLEOTIDE SEQUENCE [LARGE SCALE GENOMIC DNA]</scope>
    <source>
        <strain evidence="12 13">CPC 17464</strain>
    </source>
</reference>
<name>A0ABR1LR72_9PEZI</name>
<dbReference type="GeneID" id="92028629"/>
<feature type="transmembrane region" description="Helical" evidence="10">
    <location>
        <begin position="7"/>
        <end position="32"/>
    </location>
</feature>
<feature type="compositionally biased region" description="Polar residues" evidence="9">
    <location>
        <begin position="476"/>
        <end position="491"/>
    </location>
</feature>
<feature type="compositionally biased region" description="Basic and acidic residues" evidence="9">
    <location>
        <begin position="492"/>
        <end position="508"/>
    </location>
</feature>
<feature type="compositionally biased region" description="Low complexity" evidence="9">
    <location>
        <begin position="688"/>
        <end position="698"/>
    </location>
</feature>
<evidence type="ECO:0000256" key="3">
    <source>
        <dbReference type="ARBA" id="ARBA00022692"/>
    </source>
</evidence>
<keyword evidence="13" id="KW-1185">Reference proteome</keyword>
<feature type="compositionally biased region" description="Basic and acidic residues" evidence="9">
    <location>
        <begin position="790"/>
        <end position="804"/>
    </location>
</feature>
<feature type="compositionally biased region" description="Polar residues" evidence="9">
    <location>
        <begin position="531"/>
        <end position="548"/>
    </location>
</feature>
<evidence type="ECO:0000256" key="4">
    <source>
        <dbReference type="ARBA" id="ARBA00022824"/>
    </source>
</evidence>
<evidence type="ECO:0000313" key="12">
    <source>
        <dbReference type="EMBL" id="KAK7537260.1"/>
    </source>
</evidence>
<gene>
    <name evidence="12" type="ORF">J3D65DRAFT_373011</name>
</gene>
<evidence type="ECO:0000259" key="11">
    <source>
        <dbReference type="PROSITE" id="PS51847"/>
    </source>
</evidence>
<keyword evidence="2" id="KW-0813">Transport</keyword>
<feature type="region of interest" description="Disordered" evidence="9">
    <location>
        <begin position="741"/>
        <end position="847"/>
    </location>
</feature>
<dbReference type="Proteomes" id="UP001360953">
    <property type="component" value="Unassembled WGS sequence"/>
</dbReference>
<keyword evidence="3 10" id="KW-0812">Transmembrane</keyword>
<evidence type="ECO:0000256" key="2">
    <source>
        <dbReference type="ARBA" id="ARBA00022448"/>
    </source>
</evidence>
<protein>
    <submittedName>
        <fullName evidence="12">Integral membrane protein conserved region-domain-containing protein</fullName>
    </submittedName>
</protein>
<evidence type="ECO:0000256" key="9">
    <source>
        <dbReference type="SAM" id="MobiDB-lite"/>
    </source>
</evidence>
<evidence type="ECO:0000256" key="10">
    <source>
        <dbReference type="SAM" id="Phobius"/>
    </source>
</evidence>
<evidence type="ECO:0000256" key="1">
    <source>
        <dbReference type="ARBA" id="ARBA00004586"/>
    </source>
</evidence>
<evidence type="ECO:0000313" key="13">
    <source>
        <dbReference type="Proteomes" id="UP001360953"/>
    </source>
</evidence>
<sequence>MTSATTYLLVYLIGGLTFLPLCLVIVLSYVVFTSQKTETDRDIVLPKRRSARITTDEEDPRKVYRDESQLPEPHFAAGYFAVCREYTPGVMNGKPLERTTSTRPNSGPESLSVYQSMYRSIVNRNKSQASSMGTNTTTSRARANSNFFYVVLRHGRLILFDDADEIEVRHVISLADRAIDIYAGGNSIPEGELWIKRNCIRLRPIKSDAELQSESRSFYFFSDNCSAKEDFYFALLRNHGHHKGQNGMLPIGFEQGHMTKLVQQLHSSEDNLQTRWANALVGRLFLAMYRTSVVENFIREKITKKIGRVAKPAFIESISIRSIDMGDSAPLVKNPRLRELKLDGDLTAEADVTYCGNFRLDIMAVARIDLGARIKPRYVNMVLASILKKLEGHVLIRIKPPPSNRLWITFENPPTLEMAVEPVVSSRQITYGVILRAIENRIREVIAETLVMPNWDDMPFYDTFLDDVRGGLWQTAETSTQDDTPTDSMSNSKEDNPLNVRKDTKKGSGTDYPSSQEKTMSMPNLGHALRNNGTSQRMARTMTTMSSKSETRIHGAAGVDPRDSPIKPKSMRSGSFSTIAQPVVNTVMATVDSQQPLLNQSPHEAFSAVKDLSSISQSASPSSSSAEYASHANSNPDYDEENIVPDRLKSNITLNEEETQLRAEILPRESVSVRGVEMSNRTTPTRFSLSGSSTPSSFDSDRVTPTRKTPFSEKRQMLNTSFNTAATAAKKWISARQASLGNTQSLPPELGSSPESVSSKDFSGQDEPEDQAEVPEFNFDDVAPTSRIPTIRESESPNNEKDVESQATLSSSADPGFQRSQSMLIRRKVVPSSPPAGEDEVEEAPKV</sequence>
<feature type="domain" description="SMP-LTD" evidence="11">
    <location>
        <begin position="270"/>
        <end position="461"/>
    </location>
</feature>
<dbReference type="PROSITE" id="PS51847">
    <property type="entry name" value="SMP"/>
    <property type="match status" value="1"/>
</dbReference>
<dbReference type="PANTHER" id="PTHR13466">
    <property type="entry name" value="TEX2 PROTEIN-RELATED"/>
    <property type="match status" value="1"/>
</dbReference>
<comment type="subcellular location">
    <subcellularLocation>
        <location evidence="1">Endoplasmic reticulum membrane</location>
    </subcellularLocation>
</comment>
<dbReference type="PANTHER" id="PTHR13466:SF19">
    <property type="entry name" value="NUCLEUS-VACUOLE JUNCTION PROTEIN 2"/>
    <property type="match status" value="1"/>
</dbReference>
<feature type="compositionally biased region" description="Low complexity" evidence="9">
    <location>
        <begin position="616"/>
        <end position="634"/>
    </location>
</feature>
<proteinExistence type="predicted"/>
<comment type="caution">
    <text evidence="12">The sequence shown here is derived from an EMBL/GenBank/DDBJ whole genome shotgun (WGS) entry which is preliminary data.</text>
</comment>
<dbReference type="EMBL" id="JBBPEH010000006">
    <property type="protein sequence ID" value="KAK7537260.1"/>
    <property type="molecule type" value="Genomic_DNA"/>
</dbReference>
<feature type="region of interest" description="Disordered" evidence="9">
    <location>
        <begin position="476"/>
        <end position="573"/>
    </location>
</feature>
<evidence type="ECO:0000256" key="6">
    <source>
        <dbReference type="ARBA" id="ARBA00023055"/>
    </source>
</evidence>
<keyword evidence="7" id="KW-0446">Lipid-binding</keyword>
<dbReference type="CDD" id="cd21675">
    <property type="entry name" value="SMP_TEX2"/>
    <property type="match status" value="1"/>
</dbReference>
<dbReference type="InterPro" id="IPR031468">
    <property type="entry name" value="SMP_LBD"/>
</dbReference>
<dbReference type="RefSeq" id="XP_066655411.1">
    <property type="nucleotide sequence ID" value="XM_066795723.1"/>
</dbReference>
<feature type="compositionally biased region" description="Polar residues" evidence="9">
    <location>
        <begin position="511"/>
        <end position="522"/>
    </location>
</feature>
<evidence type="ECO:0000256" key="8">
    <source>
        <dbReference type="ARBA" id="ARBA00023136"/>
    </source>
</evidence>
<feature type="compositionally biased region" description="Low complexity" evidence="9">
    <location>
        <begin position="745"/>
        <end position="759"/>
    </location>
</feature>
<feature type="compositionally biased region" description="Basic and acidic residues" evidence="9">
    <location>
        <begin position="699"/>
        <end position="713"/>
    </location>
</feature>
<keyword evidence="5 10" id="KW-1133">Transmembrane helix</keyword>
<accession>A0ABR1LR72</accession>
<feature type="compositionally biased region" description="Acidic residues" evidence="9">
    <location>
        <begin position="764"/>
        <end position="773"/>
    </location>
</feature>
<keyword evidence="8 10" id="KW-0472">Membrane</keyword>